<proteinExistence type="predicted"/>
<protein>
    <submittedName>
        <fullName evidence="2">Uncharacterized protein</fullName>
    </submittedName>
</protein>
<accession>A0ABW8A9X2</accession>
<dbReference type="EMBL" id="JBITMB010000005">
    <property type="protein sequence ID" value="MFI7443173.1"/>
    <property type="molecule type" value="Genomic_DNA"/>
</dbReference>
<evidence type="ECO:0000313" key="3">
    <source>
        <dbReference type="Proteomes" id="UP001612928"/>
    </source>
</evidence>
<dbReference type="Proteomes" id="UP001612928">
    <property type="component" value="Unassembled WGS sequence"/>
</dbReference>
<keyword evidence="3" id="KW-1185">Reference proteome</keyword>
<sequence length="45" mass="4386">MSGERMPAAVNAWLTVPPAITAPRLLGPLATIGTGLGLGAGLAAM</sequence>
<name>A0ABW8A9X2_9ACTN</name>
<organism evidence="2 3">
    <name type="scientific">Nonomuraea indica</name>
    <dbReference type="NCBI Taxonomy" id="1581193"/>
    <lineage>
        <taxon>Bacteria</taxon>
        <taxon>Bacillati</taxon>
        <taxon>Actinomycetota</taxon>
        <taxon>Actinomycetes</taxon>
        <taxon>Streptosporangiales</taxon>
        <taxon>Streptosporangiaceae</taxon>
        <taxon>Nonomuraea</taxon>
    </lineage>
</organism>
<feature type="transmembrane region" description="Helical" evidence="1">
    <location>
        <begin position="25"/>
        <end position="44"/>
    </location>
</feature>
<comment type="caution">
    <text evidence="2">The sequence shown here is derived from an EMBL/GenBank/DDBJ whole genome shotgun (WGS) entry which is preliminary data.</text>
</comment>
<gene>
    <name evidence="2" type="ORF">ACIBP5_24650</name>
</gene>
<reference evidence="2 3" key="1">
    <citation type="submission" date="2024-10" db="EMBL/GenBank/DDBJ databases">
        <title>The Natural Products Discovery Center: Release of the First 8490 Sequenced Strains for Exploring Actinobacteria Biosynthetic Diversity.</title>
        <authorList>
            <person name="Kalkreuter E."/>
            <person name="Kautsar S.A."/>
            <person name="Yang D."/>
            <person name="Bader C.D."/>
            <person name="Teijaro C.N."/>
            <person name="Fluegel L."/>
            <person name="Davis C.M."/>
            <person name="Simpson J.R."/>
            <person name="Lauterbach L."/>
            <person name="Steele A.D."/>
            <person name="Gui C."/>
            <person name="Meng S."/>
            <person name="Li G."/>
            <person name="Viehrig K."/>
            <person name="Ye F."/>
            <person name="Su P."/>
            <person name="Kiefer A.F."/>
            <person name="Nichols A."/>
            <person name="Cepeda A.J."/>
            <person name="Yan W."/>
            <person name="Fan B."/>
            <person name="Jiang Y."/>
            <person name="Adhikari A."/>
            <person name="Zheng C.-J."/>
            <person name="Schuster L."/>
            <person name="Cowan T.M."/>
            <person name="Smanski M.J."/>
            <person name="Chevrette M.G."/>
            <person name="De Carvalho L.P.S."/>
            <person name="Shen B."/>
        </authorList>
    </citation>
    <scope>NUCLEOTIDE SEQUENCE [LARGE SCALE GENOMIC DNA]</scope>
    <source>
        <strain evidence="2 3">NPDC049503</strain>
    </source>
</reference>
<evidence type="ECO:0000256" key="1">
    <source>
        <dbReference type="SAM" id="Phobius"/>
    </source>
</evidence>
<dbReference type="RefSeq" id="WP_397023260.1">
    <property type="nucleotide sequence ID" value="NZ_JBITMB010000005.1"/>
</dbReference>
<keyword evidence="1" id="KW-0812">Transmembrane</keyword>
<keyword evidence="1" id="KW-1133">Transmembrane helix</keyword>
<keyword evidence="1" id="KW-0472">Membrane</keyword>
<evidence type="ECO:0000313" key="2">
    <source>
        <dbReference type="EMBL" id="MFI7443173.1"/>
    </source>
</evidence>